<sequence length="123" mass="14363">MDYNRQHSVLVDEYIHSFSADVQLKLQRMRELIREAAPLVEEKISYKMPTYAQHGNLVHFAAYTKHIGFYPAPSGILAFKEQLSRFKGAKGSVQFPLDEPLPEELIRQIVEYRVKENVERSQR</sequence>
<evidence type="ECO:0000313" key="2">
    <source>
        <dbReference type="EMBL" id="XCP93810.1"/>
    </source>
</evidence>
<reference evidence="2" key="1">
    <citation type="submission" date="2024-05" db="EMBL/GenBank/DDBJ databases">
        <title>Draft genome assemblies of 36 bacteria isolated from hibernating arctic ground squirrels.</title>
        <authorList>
            <person name="McKee H."/>
            <person name="Mullen L."/>
            <person name="Drown D.M."/>
            <person name="Duddleston K.N."/>
        </authorList>
    </citation>
    <scope>NUCLEOTIDE SEQUENCE</scope>
    <source>
        <strain evidence="2">AN1007</strain>
    </source>
</reference>
<name>A0AAU8NB89_9BACL</name>
<dbReference type="InterPro" id="IPR014922">
    <property type="entry name" value="YdhG-like"/>
</dbReference>
<evidence type="ECO:0000259" key="1">
    <source>
        <dbReference type="Pfam" id="PF08818"/>
    </source>
</evidence>
<dbReference type="AlphaFoldDB" id="A0AAU8NB89"/>
<dbReference type="Gene3D" id="3.90.1150.200">
    <property type="match status" value="1"/>
</dbReference>
<gene>
    <name evidence="2" type="ORF">ABXS70_21830</name>
</gene>
<proteinExistence type="predicted"/>
<dbReference type="RefSeq" id="WP_366290840.1">
    <property type="nucleotide sequence ID" value="NZ_CP159992.1"/>
</dbReference>
<dbReference type="SUPFAM" id="SSF159888">
    <property type="entry name" value="YdhG-like"/>
    <property type="match status" value="1"/>
</dbReference>
<dbReference type="Pfam" id="PF08818">
    <property type="entry name" value="DUF1801"/>
    <property type="match status" value="1"/>
</dbReference>
<organism evidence="2">
    <name type="scientific">Paenibacillus sp. AN1007</name>
    <dbReference type="NCBI Taxonomy" id="3151385"/>
    <lineage>
        <taxon>Bacteria</taxon>
        <taxon>Bacillati</taxon>
        <taxon>Bacillota</taxon>
        <taxon>Bacilli</taxon>
        <taxon>Bacillales</taxon>
        <taxon>Paenibacillaceae</taxon>
        <taxon>Paenibacillus</taxon>
    </lineage>
</organism>
<protein>
    <submittedName>
        <fullName evidence="2">DUF1801 domain-containing protein</fullName>
    </submittedName>
</protein>
<accession>A0AAU8NB89</accession>
<dbReference type="EMBL" id="CP159992">
    <property type="protein sequence ID" value="XCP93810.1"/>
    <property type="molecule type" value="Genomic_DNA"/>
</dbReference>
<feature type="domain" description="YdhG-like" evidence="1">
    <location>
        <begin position="25"/>
        <end position="113"/>
    </location>
</feature>